<gene>
    <name evidence="2" type="ORF">CTER_4696</name>
</gene>
<organism evidence="2 3">
    <name type="scientific">Ruminiclostridium cellobioparum subsp. termitidis CT1112</name>
    <dbReference type="NCBI Taxonomy" id="1195236"/>
    <lineage>
        <taxon>Bacteria</taxon>
        <taxon>Bacillati</taxon>
        <taxon>Bacillota</taxon>
        <taxon>Clostridia</taxon>
        <taxon>Eubacteriales</taxon>
        <taxon>Oscillospiraceae</taxon>
        <taxon>Ruminiclostridium</taxon>
    </lineage>
</organism>
<evidence type="ECO:0000313" key="2">
    <source>
        <dbReference type="EMBL" id="EMS69581.1"/>
    </source>
</evidence>
<dbReference type="EMBL" id="AORV01000065">
    <property type="protein sequence ID" value="EMS69581.1"/>
    <property type="molecule type" value="Genomic_DNA"/>
</dbReference>
<proteinExistence type="predicted"/>
<comment type="caution">
    <text evidence="2">The sequence shown here is derived from an EMBL/GenBank/DDBJ whole genome shotgun (WGS) entry which is preliminary data.</text>
</comment>
<evidence type="ECO:0000256" key="1">
    <source>
        <dbReference type="SAM" id="Phobius"/>
    </source>
</evidence>
<dbReference type="eggNOG" id="COG3391">
    <property type="taxonomic scope" value="Bacteria"/>
</dbReference>
<protein>
    <submittedName>
        <fullName evidence="2">Uncharacterized protein</fullName>
    </submittedName>
</protein>
<dbReference type="Gene3D" id="2.130.10.10">
    <property type="entry name" value="YVTN repeat-like/Quinoprotein amine dehydrogenase"/>
    <property type="match status" value="1"/>
</dbReference>
<name>S0FHV9_RUMCE</name>
<accession>S0FHV9</accession>
<dbReference type="SUPFAM" id="SSF82171">
    <property type="entry name" value="DPP6 N-terminal domain-like"/>
    <property type="match status" value="1"/>
</dbReference>
<dbReference type="STRING" id="1195236.CTER_4696"/>
<dbReference type="AlphaFoldDB" id="S0FHV9"/>
<reference evidence="2 3" key="1">
    <citation type="journal article" date="2013" name="Genome Announc.">
        <title>Draft Genome Sequence of the Cellulolytic, Mesophilic, Anaerobic Bacterium Clostridium termitidis Strain CT1112 (DSM 5398).</title>
        <authorList>
            <person name="Lal S."/>
            <person name="Ramachandran U."/>
            <person name="Zhang X."/>
            <person name="Munir R."/>
            <person name="Sparling R."/>
            <person name="Levin D.B."/>
        </authorList>
    </citation>
    <scope>NUCLEOTIDE SEQUENCE [LARGE SCALE GENOMIC DNA]</scope>
    <source>
        <strain evidence="2 3">CT1112</strain>
    </source>
</reference>
<dbReference type="RefSeq" id="WP_004629841.1">
    <property type="nucleotide sequence ID" value="NZ_AORV01000065.1"/>
</dbReference>
<sequence>MKTLARWYKWILLAVMFQFCVLFYINNIFLNSDGSVSITTADGEVKEKPVTGVFTVADGVKEVKVSYNSRFGAYVDTDGALHIVDIKAKKDKKISGLEDDMITFFKWLPDRDMIIYSSDTKNGKRGVIQISTYEADYGTIRDLPEIKAVNAQSKVMDIDLSPYTNVVYAQLNTSETRSRIYRINVMNQYSNVLTLGADAIIKESAYVNKLVYQNPGEPVYVYNDMDKSKSKITIDSENVRILDIDANDTLFIAALGDDGKVTQLYQQKITENRFTDDWTKTPLKEPVPPEDIVVSGSGNVYYINRSENKIINVKNDLKASFRGEFLEVLNGTLVSIDGNKVNINSLKEY</sequence>
<feature type="transmembrane region" description="Helical" evidence="1">
    <location>
        <begin position="7"/>
        <end position="25"/>
    </location>
</feature>
<evidence type="ECO:0000313" key="3">
    <source>
        <dbReference type="Proteomes" id="UP000014155"/>
    </source>
</evidence>
<dbReference type="Proteomes" id="UP000014155">
    <property type="component" value="Unassembled WGS sequence"/>
</dbReference>
<dbReference type="InterPro" id="IPR015943">
    <property type="entry name" value="WD40/YVTN_repeat-like_dom_sf"/>
</dbReference>
<keyword evidence="1" id="KW-1133">Transmembrane helix</keyword>
<keyword evidence="1" id="KW-0812">Transmembrane</keyword>
<keyword evidence="3" id="KW-1185">Reference proteome</keyword>
<dbReference type="PATRIC" id="fig|1195236.3.peg.4880"/>
<keyword evidence="1" id="KW-0472">Membrane</keyword>